<feature type="compositionally biased region" description="Basic and acidic residues" evidence="1">
    <location>
        <begin position="1"/>
        <end position="20"/>
    </location>
</feature>
<feature type="compositionally biased region" description="Basic and acidic residues" evidence="1">
    <location>
        <begin position="56"/>
        <end position="66"/>
    </location>
</feature>
<dbReference type="OrthoDB" id="1928390at2759"/>
<evidence type="ECO:0000313" key="3">
    <source>
        <dbReference type="Proteomes" id="UP000636709"/>
    </source>
</evidence>
<keyword evidence="3" id="KW-1185">Reference proteome</keyword>
<sequence>MVLQLRDMKRPGTKPKEYRNNRTSKRSSHYSMEPPLKPLPLAPHRSLHSMNTKQMSLEKLRPPPFS</sequence>
<proteinExistence type="predicted"/>
<reference evidence="2" key="1">
    <citation type="submission" date="2020-07" db="EMBL/GenBank/DDBJ databases">
        <title>Genome sequence and genetic diversity analysis of an under-domesticated orphan crop, white fonio (Digitaria exilis).</title>
        <authorList>
            <person name="Bennetzen J.L."/>
            <person name="Chen S."/>
            <person name="Ma X."/>
            <person name="Wang X."/>
            <person name="Yssel A.E.J."/>
            <person name="Chaluvadi S.R."/>
            <person name="Johnson M."/>
            <person name="Gangashetty P."/>
            <person name="Hamidou F."/>
            <person name="Sanogo M.D."/>
            <person name="Zwaenepoel A."/>
            <person name="Wallace J."/>
            <person name="Van De Peer Y."/>
            <person name="Van Deynze A."/>
        </authorList>
    </citation>
    <scope>NUCLEOTIDE SEQUENCE</scope>
    <source>
        <tissue evidence="2">Leaves</tissue>
    </source>
</reference>
<gene>
    <name evidence="2" type="ORF">HU200_062738</name>
</gene>
<dbReference type="Proteomes" id="UP000636709">
    <property type="component" value="Unassembled WGS sequence"/>
</dbReference>
<feature type="region of interest" description="Disordered" evidence="1">
    <location>
        <begin position="1"/>
        <end position="66"/>
    </location>
</feature>
<comment type="caution">
    <text evidence="2">The sequence shown here is derived from an EMBL/GenBank/DDBJ whole genome shotgun (WGS) entry which is preliminary data.</text>
</comment>
<accession>A0A835A2S0</accession>
<dbReference type="AlphaFoldDB" id="A0A835A2S0"/>
<dbReference type="EMBL" id="JACEFO010002654">
    <property type="protein sequence ID" value="KAF8652553.1"/>
    <property type="molecule type" value="Genomic_DNA"/>
</dbReference>
<evidence type="ECO:0000256" key="1">
    <source>
        <dbReference type="SAM" id="MobiDB-lite"/>
    </source>
</evidence>
<organism evidence="2 3">
    <name type="scientific">Digitaria exilis</name>
    <dbReference type="NCBI Taxonomy" id="1010633"/>
    <lineage>
        <taxon>Eukaryota</taxon>
        <taxon>Viridiplantae</taxon>
        <taxon>Streptophyta</taxon>
        <taxon>Embryophyta</taxon>
        <taxon>Tracheophyta</taxon>
        <taxon>Spermatophyta</taxon>
        <taxon>Magnoliopsida</taxon>
        <taxon>Liliopsida</taxon>
        <taxon>Poales</taxon>
        <taxon>Poaceae</taxon>
        <taxon>PACMAD clade</taxon>
        <taxon>Panicoideae</taxon>
        <taxon>Panicodae</taxon>
        <taxon>Paniceae</taxon>
        <taxon>Anthephorinae</taxon>
        <taxon>Digitaria</taxon>
    </lineage>
</organism>
<protein>
    <submittedName>
        <fullName evidence="2">Uncharacterized protein</fullName>
    </submittedName>
</protein>
<evidence type="ECO:0000313" key="2">
    <source>
        <dbReference type="EMBL" id="KAF8652553.1"/>
    </source>
</evidence>
<name>A0A835A2S0_9POAL</name>